<name>A0A132PAV0_9MYCO</name>
<protein>
    <submittedName>
        <fullName evidence="4">Dehydrogenase</fullName>
    </submittedName>
</protein>
<dbReference type="SUPFAM" id="SSF51735">
    <property type="entry name" value="NAD(P)-binding Rossmann-fold domains"/>
    <property type="match status" value="1"/>
</dbReference>
<dbReference type="AlphaFoldDB" id="A0A132PAV0"/>
<dbReference type="CDD" id="cd05233">
    <property type="entry name" value="SDR_c"/>
    <property type="match status" value="1"/>
</dbReference>
<evidence type="ECO:0000313" key="5">
    <source>
        <dbReference type="Proteomes" id="UP000070612"/>
    </source>
</evidence>
<dbReference type="InterPro" id="IPR036291">
    <property type="entry name" value="NAD(P)-bd_dom_sf"/>
</dbReference>
<keyword evidence="5" id="KW-1185">Reference proteome</keyword>
<comment type="caution">
    <text evidence="4">The sequence shown here is derived from an EMBL/GenBank/DDBJ whole genome shotgun (WGS) entry which is preliminary data.</text>
</comment>
<gene>
    <name evidence="4" type="ORF">AFM11_35785</name>
</gene>
<dbReference type="STRING" id="59750.AWC31_31625"/>
<dbReference type="PATRIC" id="fig|59750.3.peg.5894"/>
<dbReference type="PANTHER" id="PTHR24322:SF736">
    <property type="entry name" value="RETINOL DEHYDROGENASE 10"/>
    <property type="match status" value="1"/>
</dbReference>
<keyword evidence="2" id="KW-0560">Oxidoreductase</keyword>
<evidence type="ECO:0000256" key="1">
    <source>
        <dbReference type="ARBA" id="ARBA00006484"/>
    </source>
</evidence>
<evidence type="ECO:0000313" key="4">
    <source>
        <dbReference type="EMBL" id="KWX19453.1"/>
    </source>
</evidence>
<dbReference type="Proteomes" id="UP000070612">
    <property type="component" value="Unassembled WGS sequence"/>
</dbReference>
<dbReference type="InterPro" id="IPR020904">
    <property type="entry name" value="Sc_DH/Rdtase_CS"/>
</dbReference>
<evidence type="ECO:0000256" key="2">
    <source>
        <dbReference type="ARBA" id="ARBA00023002"/>
    </source>
</evidence>
<dbReference type="PROSITE" id="PS00061">
    <property type="entry name" value="ADH_SHORT"/>
    <property type="match status" value="1"/>
</dbReference>
<reference evidence="4 5" key="1">
    <citation type="submission" date="2015-07" db="EMBL/GenBank/DDBJ databases">
        <title>A draft genome sequence of Mycobacterium wolinskyi.</title>
        <authorList>
            <person name="de Man T.J."/>
            <person name="Perry K.A."/>
            <person name="Coulliette A.D."/>
            <person name="Jensen B."/>
            <person name="Toney N.C."/>
            <person name="Limbago B.M."/>
            <person name="Noble-Wang J."/>
        </authorList>
    </citation>
    <scope>NUCLEOTIDE SEQUENCE [LARGE SCALE GENOMIC DNA]</scope>
    <source>
        <strain evidence="4 5">CDC_01</strain>
    </source>
</reference>
<organism evidence="4 5">
    <name type="scientific">Mycolicibacterium wolinskyi</name>
    <dbReference type="NCBI Taxonomy" id="59750"/>
    <lineage>
        <taxon>Bacteria</taxon>
        <taxon>Bacillati</taxon>
        <taxon>Actinomycetota</taxon>
        <taxon>Actinomycetes</taxon>
        <taxon>Mycobacteriales</taxon>
        <taxon>Mycobacteriaceae</taxon>
        <taxon>Mycolicibacterium</taxon>
    </lineage>
</organism>
<sequence length="271" mass="28131">MQVENKVAVVTGGGSGIGRALAIELARNGVQVVIGDLDEHKATDAAKCIGDAAASVQADASTVDGITSLIAGAERNFGPVDLFVANAGIMGAAGLGDSGDWDKILAINLRAHINAAELLLPGWLTRGSGYFVSVASAAGLLTQLGSAGYAVTKHAAVGFAEWLAITHSEDGIGVSCVCPLGVDTPLLDAVRSSQGPSSQISARSIIKSGRVISAAEVAAETIDAIREDRFMVLPHPEVLDMFRGKGADYDGWVARMRRVQRSLRRDVTEPQ</sequence>
<proteinExistence type="inferred from homology"/>
<comment type="similarity">
    <text evidence="1 3">Belongs to the short-chain dehydrogenases/reductases (SDR) family.</text>
</comment>
<dbReference type="Pfam" id="PF00106">
    <property type="entry name" value="adh_short"/>
    <property type="match status" value="1"/>
</dbReference>
<evidence type="ECO:0000256" key="3">
    <source>
        <dbReference type="RuleBase" id="RU000363"/>
    </source>
</evidence>
<dbReference type="InterPro" id="IPR002347">
    <property type="entry name" value="SDR_fam"/>
</dbReference>
<dbReference type="PRINTS" id="PR00080">
    <property type="entry name" value="SDRFAMILY"/>
</dbReference>
<dbReference type="PRINTS" id="PR00081">
    <property type="entry name" value="GDHRDH"/>
</dbReference>
<dbReference type="RefSeq" id="WP_067859958.1">
    <property type="nucleotide sequence ID" value="NZ_LGTW01000049.1"/>
</dbReference>
<dbReference type="Gene3D" id="3.40.50.720">
    <property type="entry name" value="NAD(P)-binding Rossmann-like Domain"/>
    <property type="match status" value="1"/>
</dbReference>
<accession>A0A132PAV0</accession>
<dbReference type="GO" id="GO:0016616">
    <property type="term" value="F:oxidoreductase activity, acting on the CH-OH group of donors, NAD or NADP as acceptor"/>
    <property type="evidence" value="ECO:0007669"/>
    <property type="project" value="TreeGrafter"/>
</dbReference>
<dbReference type="PANTHER" id="PTHR24322">
    <property type="entry name" value="PKSB"/>
    <property type="match status" value="1"/>
</dbReference>
<dbReference type="EMBL" id="LGTW01000049">
    <property type="protein sequence ID" value="KWX19453.1"/>
    <property type="molecule type" value="Genomic_DNA"/>
</dbReference>